<name>A0A6B0U9H0_IXORI</name>
<evidence type="ECO:0000256" key="1">
    <source>
        <dbReference type="SAM" id="SignalP"/>
    </source>
</evidence>
<feature type="signal peptide" evidence="1">
    <location>
        <begin position="1"/>
        <end position="23"/>
    </location>
</feature>
<feature type="chain" id="PRO_5025472763" evidence="1">
    <location>
        <begin position="24"/>
        <end position="85"/>
    </location>
</feature>
<keyword evidence="1" id="KW-0732">Signal</keyword>
<protein>
    <submittedName>
        <fullName evidence="2">Putative secreted protein</fullName>
    </submittedName>
</protein>
<evidence type="ECO:0000313" key="2">
    <source>
        <dbReference type="EMBL" id="MXU85255.1"/>
    </source>
</evidence>
<reference evidence="2" key="1">
    <citation type="submission" date="2019-12" db="EMBL/GenBank/DDBJ databases">
        <title>An insight into the sialome of adult female Ixodes ricinus ticks feeding for 6 days.</title>
        <authorList>
            <person name="Perner J."/>
            <person name="Ribeiro J.M.C."/>
        </authorList>
    </citation>
    <scope>NUCLEOTIDE SEQUENCE</scope>
    <source>
        <strain evidence="2">Semi-engorged</strain>
        <tissue evidence="2">Salivary glands</tissue>
    </source>
</reference>
<proteinExistence type="predicted"/>
<organism evidence="2">
    <name type="scientific">Ixodes ricinus</name>
    <name type="common">Common tick</name>
    <name type="synonym">Acarus ricinus</name>
    <dbReference type="NCBI Taxonomy" id="34613"/>
    <lineage>
        <taxon>Eukaryota</taxon>
        <taxon>Metazoa</taxon>
        <taxon>Ecdysozoa</taxon>
        <taxon>Arthropoda</taxon>
        <taxon>Chelicerata</taxon>
        <taxon>Arachnida</taxon>
        <taxon>Acari</taxon>
        <taxon>Parasitiformes</taxon>
        <taxon>Ixodida</taxon>
        <taxon>Ixodoidea</taxon>
        <taxon>Ixodidae</taxon>
        <taxon>Ixodinae</taxon>
        <taxon>Ixodes</taxon>
    </lineage>
</organism>
<accession>A0A6B0U9H0</accession>
<dbReference type="AlphaFoldDB" id="A0A6B0U9H0"/>
<dbReference type="EMBL" id="GIFC01003172">
    <property type="protein sequence ID" value="MXU85255.1"/>
    <property type="molecule type" value="Transcribed_RNA"/>
</dbReference>
<sequence length="85" mass="9034">MLISSSASFWICGVASVSSLTCAWNVYACDAAFLFPFASRCLRSLCCCPSLLTLPVVLEAAECALAFHPLCSPSGTRALDLRGRI</sequence>